<dbReference type="InterPro" id="IPR003331">
    <property type="entry name" value="UDP_GlcNAc_Epimerase_2_dom"/>
</dbReference>
<dbReference type="GO" id="GO:0016798">
    <property type="term" value="F:hydrolase activity, acting on glycosyl bonds"/>
    <property type="evidence" value="ECO:0007669"/>
    <property type="project" value="UniProtKB-KW"/>
</dbReference>
<evidence type="ECO:0000313" key="2">
    <source>
        <dbReference type="EMBL" id="MEQ2520216.1"/>
    </source>
</evidence>
<evidence type="ECO:0000313" key="3">
    <source>
        <dbReference type="Proteomes" id="UP001477672"/>
    </source>
</evidence>
<proteinExistence type="predicted"/>
<dbReference type="EC" id="3.2.1.183" evidence="2"/>
<keyword evidence="2" id="KW-0378">Hydrolase</keyword>
<dbReference type="PANTHER" id="PTHR43174">
    <property type="entry name" value="UDP-N-ACETYLGLUCOSAMINE 2-EPIMERASE"/>
    <property type="match status" value="1"/>
</dbReference>
<evidence type="ECO:0000259" key="1">
    <source>
        <dbReference type="Pfam" id="PF02350"/>
    </source>
</evidence>
<sequence>MKKTVCVVTGTRAEWGLLRGVVKKMEQSEILRPSVVVTGAHLSDAFGHTVAEVEADEAPIDARIDILKFGTGSALSTAKTVAYTLDRFVDYFSQARPDAVLVLGDRYEIFAVGQAAALLEIPLIHISGGDVTHGAADDYFRHCLTKMASLHFPACEEYARRVIRMGEDPATVENVGGLGDENLRNMKLLSRADLEKSIDFSLEQPYALVTYHPETAGGASPVGQFDELLHALENVPLHVIFTKANADAGGADINRRIDEICALHPQRYKAFTSLGVLRYLSAMKYCAAVIGNSSSGVVETPTLGVPAVNIGRRQEGRILCPNVICCEADAASIRAAVEKALTPEFAQLAKTTVSPYNGGETSLRMVRGMECFLTGPRCGKPKIFYDGE</sequence>
<dbReference type="SUPFAM" id="SSF53756">
    <property type="entry name" value="UDP-Glycosyltransferase/glycogen phosphorylase"/>
    <property type="match status" value="1"/>
</dbReference>
<dbReference type="InterPro" id="IPR029767">
    <property type="entry name" value="WecB-like"/>
</dbReference>
<reference evidence="2 3" key="1">
    <citation type="submission" date="2024-03" db="EMBL/GenBank/DDBJ databases">
        <title>Human intestinal bacterial collection.</title>
        <authorList>
            <person name="Pauvert C."/>
            <person name="Hitch T.C.A."/>
            <person name="Clavel T."/>
        </authorList>
    </citation>
    <scope>NUCLEOTIDE SEQUENCE [LARGE SCALE GENOMIC DNA]</scope>
    <source>
        <strain evidence="2 3">CLA-JM-H11</strain>
    </source>
</reference>
<comment type="caution">
    <text evidence="2">The sequence shown here is derived from an EMBL/GenBank/DDBJ whole genome shotgun (WGS) entry which is preliminary data.</text>
</comment>
<dbReference type="PANTHER" id="PTHR43174:SF3">
    <property type="entry name" value="UDP-N-ACETYLGLUCOSAMINE 2-EPIMERASE"/>
    <property type="match status" value="1"/>
</dbReference>
<feature type="domain" description="UDP-N-acetylglucosamine 2-epimerase" evidence="1">
    <location>
        <begin position="24"/>
        <end position="367"/>
    </location>
</feature>
<keyword evidence="3" id="KW-1185">Reference proteome</keyword>
<dbReference type="Gene3D" id="3.40.50.2000">
    <property type="entry name" value="Glycogen Phosphorylase B"/>
    <property type="match status" value="2"/>
</dbReference>
<accession>A0ABV1GEM9</accession>
<protein>
    <submittedName>
        <fullName evidence="2">UDP-N-acetylglucosamine 2-epimerase</fullName>
        <ecNumber evidence="2">3.2.1.183</ecNumber>
    </submittedName>
</protein>
<dbReference type="EMBL" id="JBBMFA010000084">
    <property type="protein sequence ID" value="MEQ2520216.1"/>
    <property type="molecule type" value="Genomic_DNA"/>
</dbReference>
<organism evidence="2 3">
    <name type="scientific">Ruthenibacterium intestinale</name>
    <dbReference type="NCBI Taxonomy" id="3133163"/>
    <lineage>
        <taxon>Bacteria</taxon>
        <taxon>Bacillati</taxon>
        <taxon>Bacillota</taxon>
        <taxon>Clostridia</taxon>
        <taxon>Eubacteriales</taxon>
        <taxon>Oscillospiraceae</taxon>
        <taxon>Ruthenibacterium</taxon>
    </lineage>
</organism>
<dbReference type="InterPro" id="IPR020004">
    <property type="entry name" value="UDP-GlcNAc_Epase"/>
</dbReference>
<dbReference type="NCBIfam" id="TIGR03568">
    <property type="entry name" value="NeuC_NnaA"/>
    <property type="match status" value="1"/>
</dbReference>
<name>A0ABV1GEM9_9FIRM</name>
<dbReference type="Proteomes" id="UP001477672">
    <property type="component" value="Unassembled WGS sequence"/>
</dbReference>
<keyword evidence="2" id="KW-0326">Glycosidase</keyword>
<gene>
    <name evidence="2" type="primary">neuC</name>
    <name evidence="2" type="ORF">WMO24_07215</name>
</gene>
<dbReference type="CDD" id="cd03786">
    <property type="entry name" value="GTB_UDP-GlcNAc_2-Epimerase"/>
    <property type="match status" value="1"/>
</dbReference>
<dbReference type="Pfam" id="PF02350">
    <property type="entry name" value="Epimerase_2"/>
    <property type="match status" value="1"/>
</dbReference>